<evidence type="ECO:0000256" key="4">
    <source>
        <dbReference type="ARBA" id="ARBA00022801"/>
    </source>
</evidence>
<feature type="domain" description="Peptidase M13 N-terminal" evidence="9">
    <location>
        <begin position="53"/>
        <end position="431"/>
    </location>
</feature>
<evidence type="ECO:0000313" key="11">
    <source>
        <dbReference type="Proteomes" id="UP001228113"/>
    </source>
</evidence>
<dbReference type="Gene3D" id="1.10.1380.10">
    <property type="entry name" value="Neutral endopeptidase , domain2"/>
    <property type="match status" value="1"/>
</dbReference>
<dbReference type="PANTHER" id="PTHR11733:SF211">
    <property type="entry name" value="OLIGOPEPTIDASE LIPOPROTEIN M13 FAMILY"/>
    <property type="match status" value="1"/>
</dbReference>
<evidence type="ECO:0000256" key="5">
    <source>
        <dbReference type="ARBA" id="ARBA00022833"/>
    </source>
</evidence>
<protein>
    <submittedName>
        <fullName evidence="10">Zinc metalloprotease</fullName>
    </submittedName>
</protein>
<dbReference type="GO" id="GO:0046872">
    <property type="term" value="F:metal ion binding"/>
    <property type="evidence" value="ECO:0007669"/>
    <property type="project" value="UniProtKB-KW"/>
</dbReference>
<proteinExistence type="predicted"/>
<name>A0AA48KD90_9BACT</name>
<evidence type="ECO:0000256" key="2">
    <source>
        <dbReference type="ARBA" id="ARBA00022670"/>
    </source>
</evidence>
<dbReference type="PANTHER" id="PTHR11733">
    <property type="entry name" value="ZINC METALLOPROTEASE FAMILY M13 NEPRILYSIN-RELATED"/>
    <property type="match status" value="1"/>
</dbReference>
<comment type="cofactor">
    <cofactor evidence="1">
        <name>Zn(2+)</name>
        <dbReference type="ChEBI" id="CHEBI:29105"/>
    </cofactor>
</comment>
<evidence type="ECO:0000259" key="9">
    <source>
        <dbReference type="Pfam" id="PF05649"/>
    </source>
</evidence>
<dbReference type="PRINTS" id="PR00786">
    <property type="entry name" value="NEPRILYSIN"/>
</dbReference>
<dbReference type="PROSITE" id="PS51885">
    <property type="entry name" value="NEPRILYSIN"/>
    <property type="match status" value="1"/>
</dbReference>
<dbReference type="SUPFAM" id="SSF55486">
    <property type="entry name" value="Metalloproteases ('zincins'), catalytic domain"/>
    <property type="match status" value="1"/>
</dbReference>
<dbReference type="RefSeq" id="WP_316410480.1">
    <property type="nucleotide sequence ID" value="NZ_AP027081.1"/>
</dbReference>
<keyword evidence="11" id="KW-1185">Reference proteome</keyword>
<dbReference type="InterPro" id="IPR024079">
    <property type="entry name" value="MetalloPept_cat_dom_sf"/>
</dbReference>
<feature type="chain" id="PRO_5041376078" evidence="7">
    <location>
        <begin position="24"/>
        <end position="686"/>
    </location>
</feature>
<dbReference type="Gene3D" id="3.40.390.10">
    <property type="entry name" value="Collagenase (Catalytic Domain)"/>
    <property type="match status" value="1"/>
</dbReference>
<keyword evidence="5" id="KW-0862">Zinc</keyword>
<evidence type="ECO:0000259" key="8">
    <source>
        <dbReference type="Pfam" id="PF01431"/>
    </source>
</evidence>
<evidence type="ECO:0000313" key="10">
    <source>
        <dbReference type="EMBL" id="BDU77946.1"/>
    </source>
</evidence>
<feature type="domain" description="Peptidase M13 C-terminal" evidence="8">
    <location>
        <begin position="483"/>
        <end position="683"/>
    </location>
</feature>
<dbReference type="GO" id="GO:0005886">
    <property type="term" value="C:plasma membrane"/>
    <property type="evidence" value="ECO:0007669"/>
    <property type="project" value="TreeGrafter"/>
</dbReference>
<keyword evidence="2" id="KW-0645">Protease</keyword>
<evidence type="ECO:0000256" key="7">
    <source>
        <dbReference type="SAM" id="SignalP"/>
    </source>
</evidence>
<dbReference type="Proteomes" id="UP001228113">
    <property type="component" value="Chromosome"/>
</dbReference>
<dbReference type="InterPro" id="IPR042089">
    <property type="entry name" value="Peptidase_M13_dom_2"/>
</dbReference>
<dbReference type="InterPro" id="IPR018497">
    <property type="entry name" value="Peptidase_M13_C"/>
</dbReference>
<evidence type="ECO:0000256" key="3">
    <source>
        <dbReference type="ARBA" id="ARBA00022723"/>
    </source>
</evidence>
<reference evidence="10" key="1">
    <citation type="journal article" date="2023" name="Int. J. Syst. Evol. Microbiol.">
        <title>Mesoterricola silvestris gen. nov., sp. nov., Mesoterricola sediminis sp. nov., Geothrix oryzae sp. nov., Geothrix edaphica sp. nov., Geothrix rubra sp. nov., and Geothrix limicola sp. nov., six novel members of Acidobacteriota isolated from soils.</title>
        <authorList>
            <person name="Itoh H."/>
            <person name="Sugisawa Y."/>
            <person name="Mise K."/>
            <person name="Xu Z."/>
            <person name="Kuniyasu M."/>
            <person name="Ushijima N."/>
            <person name="Kawano K."/>
            <person name="Kobayashi E."/>
            <person name="Shiratori Y."/>
            <person name="Masuda Y."/>
            <person name="Senoo K."/>
        </authorList>
    </citation>
    <scope>NUCLEOTIDE SEQUENCE</scope>
    <source>
        <strain evidence="10">W786</strain>
    </source>
</reference>
<dbReference type="GO" id="GO:0004222">
    <property type="term" value="F:metalloendopeptidase activity"/>
    <property type="evidence" value="ECO:0007669"/>
    <property type="project" value="InterPro"/>
</dbReference>
<keyword evidence="3" id="KW-0479">Metal-binding</keyword>
<dbReference type="InterPro" id="IPR008753">
    <property type="entry name" value="Peptidase_M13_N"/>
</dbReference>
<dbReference type="GO" id="GO:0016485">
    <property type="term" value="P:protein processing"/>
    <property type="evidence" value="ECO:0007669"/>
    <property type="project" value="TreeGrafter"/>
</dbReference>
<sequence>MMRTSLLARLAAGALILAPTVLAAADKAPAHASRCVLGAFGIDTEGMDRTLLPGDDWAGYAGGAYMRKLEIPADRSDYGMFTMLRDLSQKRTRVLVEAVAKKPAKPGTEAQKIKDLYTSFMDEKAIEAAGLAPIQPILGGIQAIGDRQALSAWLGKAMRTGGRGPLGLRAAQDMKNPDIISVMVGAGGLGLPDRDYYLDAKNPKFGPIREKYVKHIAAMLTLAGIKDADAKAAGIYGLEKKLAEVHWTRVQSRQREKLYNPCAVADLETTYPGVGWAALLQAAGIPKQERLIVTQPSAVAGTGKLLASEPLEVWKDYLTFHTLGHFSSVLPKAFGETSFAFNGRVLNGQPEETARWKRGVDLTDRVLGEAVGKLYVAKYFPPEAKQQMDVMVKNIIAAMDRRLSNLAWMDAHTKAEARAKLARFTPKIGYPGKWRDYARLEVKAGDPVGNLLRAAEFEFQRSLDKIGKPIDRSEWGMTPMTVNAYANPSWNEIVFPAAILQAPFFDPKADPAVNYGAIGAVIGHEISHHFDDQGRKYDKDGKLSDWWTPEDVKRFTALTDRLVKQYAAYEPLKGSHVNGELTLGENIADLAGVTVAYEAYHASLAGKPGKVLGGFTPDQRFYLGFAQVWRQKYRDEELLKRVMTDPHTPGFLRPNVVRNLDAWYEAFGVKPGQKLYLAPADRVRIW</sequence>
<keyword evidence="7" id="KW-0732">Signal</keyword>
<keyword evidence="6 10" id="KW-0482">Metalloprotease</keyword>
<dbReference type="CDD" id="cd08662">
    <property type="entry name" value="M13"/>
    <property type="match status" value="1"/>
</dbReference>
<dbReference type="Pfam" id="PF05649">
    <property type="entry name" value="Peptidase_M13_N"/>
    <property type="match status" value="1"/>
</dbReference>
<dbReference type="KEGG" id="msea:METESE_29040"/>
<keyword evidence="4" id="KW-0378">Hydrolase</keyword>
<dbReference type="EMBL" id="AP027081">
    <property type="protein sequence ID" value="BDU77946.1"/>
    <property type="molecule type" value="Genomic_DNA"/>
</dbReference>
<dbReference type="AlphaFoldDB" id="A0AA48KD90"/>
<feature type="signal peptide" evidence="7">
    <location>
        <begin position="1"/>
        <end position="23"/>
    </location>
</feature>
<dbReference type="InterPro" id="IPR000718">
    <property type="entry name" value="Peptidase_M13"/>
</dbReference>
<organism evidence="10 11">
    <name type="scientific">Mesoterricola sediminis</name>
    <dbReference type="NCBI Taxonomy" id="2927980"/>
    <lineage>
        <taxon>Bacteria</taxon>
        <taxon>Pseudomonadati</taxon>
        <taxon>Acidobacteriota</taxon>
        <taxon>Holophagae</taxon>
        <taxon>Holophagales</taxon>
        <taxon>Holophagaceae</taxon>
        <taxon>Mesoterricola</taxon>
    </lineage>
</organism>
<evidence type="ECO:0000256" key="1">
    <source>
        <dbReference type="ARBA" id="ARBA00001947"/>
    </source>
</evidence>
<accession>A0AA48KD90</accession>
<gene>
    <name evidence="10" type="ORF">METESE_29040</name>
</gene>
<evidence type="ECO:0000256" key="6">
    <source>
        <dbReference type="ARBA" id="ARBA00023049"/>
    </source>
</evidence>
<dbReference type="Pfam" id="PF01431">
    <property type="entry name" value="Peptidase_M13"/>
    <property type="match status" value="1"/>
</dbReference>